<dbReference type="Gene3D" id="1.10.10.10">
    <property type="entry name" value="Winged helix-like DNA-binding domain superfamily/Winged helix DNA-binding domain"/>
    <property type="match status" value="1"/>
</dbReference>
<dbReference type="InterPro" id="IPR005158">
    <property type="entry name" value="BTAD"/>
</dbReference>
<dbReference type="Gene3D" id="1.25.40.10">
    <property type="entry name" value="Tetratricopeptide repeat domain"/>
    <property type="match status" value="1"/>
</dbReference>
<dbReference type="PANTHER" id="PTHR35807">
    <property type="entry name" value="TRANSCRIPTIONAL REGULATOR REDD-RELATED"/>
    <property type="match status" value="1"/>
</dbReference>
<dbReference type="SUPFAM" id="SSF48452">
    <property type="entry name" value="TPR-like"/>
    <property type="match status" value="1"/>
</dbReference>
<dbReference type="Proteomes" id="UP000509782">
    <property type="component" value="Chromosome"/>
</dbReference>
<dbReference type="InterPro" id="IPR051677">
    <property type="entry name" value="AfsR-DnrI-RedD_regulator"/>
</dbReference>
<proteinExistence type="predicted"/>
<dbReference type="InterPro" id="IPR036388">
    <property type="entry name" value="WH-like_DNA-bd_sf"/>
</dbReference>
<dbReference type="Gene3D" id="3.40.50.10070">
    <property type="entry name" value="TolB, N-terminal domain"/>
    <property type="match status" value="1"/>
</dbReference>
<dbReference type="EMBL" id="CP054569">
    <property type="protein sequence ID" value="QKQ46967.1"/>
    <property type="molecule type" value="Genomic_DNA"/>
</dbReference>
<sequence>MEASVVARVESAEPDRSVPEAVVELRMLGPLTIRRAGAAVALPPSRKLRALIAYLALAPRAVMRAHLCELLWDVPNDPRGELRWCLSKARALLDEPGRRRIETAQDTVRLALGDCRVDVIEIERAMQHGIDTLDAQRLRALAALFTGDFPEGLEIDRNPFFNNWLTAQRRRLRACQVAVLEHLAARLAAGSGESFACLDKWLQLAPFDRHAHELMLDSLAHRGQWREGQEHLAAAVRAFEAEGLDWRPLREAWREAKARRAGGVAGAAGPAGPGTPAEEAAPRPGSPDGAPGRAGRASIAVMPFVDRAAQRGVRGGLADGLAYDIITRLAKLRSLFVIAQGTVFALDQRSVGPEEAGRTLNVDYVVSGTLRRQDKRLAVSVELVESRTARIVWADVFDHKLDDAFLALDEIGDRIVASIESEVEAAECKLAILRPPNSLDAWQAHHRGLWHMYRFNREDNQRARHFFEMAVRLDPTFSRAYAGLSFTHWQNAFQRWDEREPAIERAHDAAGRGLAADDRDPAAHWAMGRALWLRGRQDQSLTELQRAVDLSPNFALAHYTLGFVNCQSGDAEAAIGSSDHSRRLSPFDPLLFGMLAVRAIALVRLGRLDEAADWAVQAAARVNAHVHILAIAACCLAMIGRVQEASELLASIRKTVPSYRIEDFLAAFHLSPEAEALFRDGARRIGLG</sequence>
<evidence type="ECO:0000313" key="4">
    <source>
        <dbReference type="EMBL" id="QKQ46967.1"/>
    </source>
</evidence>
<accession>A0A6N0JIV0</accession>
<evidence type="ECO:0000259" key="3">
    <source>
        <dbReference type="SMART" id="SM01043"/>
    </source>
</evidence>
<dbReference type="Pfam" id="PF13414">
    <property type="entry name" value="TPR_11"/>
    <property type="match status" value="1"/>
</dbReference>
<dbReference type="AlphaFoldDB" id="A0A6N0JIV0"/>
<evidence type="ECO:0000256" key="1">
    <source>
        <dbReference type="PROSITE-ProRule" id="PRU00339"/>
    </source>
</evidence>
<feature type="compositionally biased region" description="Low complexity" evidence="2">
    <location>
        <begin position="273"/>
        <end position="283"/>
    </location>
</feature>
<gene>
    <name evidence="4" type="ORF">FOC81_09790</name>
</gene>
<dbReference type="SMART" id="SM01043">
    <property type="entry name" value="BTAD"/>
    <property type="match status" value="1"/>
</dbReference>
<keyword evidence="1" id="KW-0802">TPR repeat</keyword>
<reference evidence="4 5" key="1">
    <citation type="submission" date="2020-05" db="EMBL/GenBank/DDBJ databases">
        <title>FDA dAtabase for Regulatory Grade micrObial Sequences (FDA-ARGOS): Supporting development and validation of Infectious Disease Dx tests.</title>
        <authorList>
            <person name="Sproer C."/>
            <person name="Gronow S."/>
            <person name="Severitt S."/>
            <person name="Schroder I."/>
            <person name="Tallon L."/>
            <person name="Sadzewicz L."/>
            <person name="Zhao X."/>
            <person name="Vavikolanu K."/>
            <person name="Mehta A."/>
            <person name="Aluvathingal J."/>
            <person name="Nadendla S."/>
            <person name="Myers T."/>
            <person name="Yan Y."/>
            <person name="Sichtig H."/>
        </authorList>
    </citation>
    <scope>NUCLEOTIDE SEQUENCE [LARGE SCALE GENOMIC DNA]</scope>
    <source>
        <strain evidence="4 5">FDAARGOS_787</strain>
    </source>
</reference>
<evidence type="ECO:0000313" key="5">
    <source>
        <dbReference type="Proteomes" id="UP000509782"/>
    </source>
</evidence>
<feature type="compositionally biased region" description="Gly residues" evidence="2">
    <location>
        <begin position="263"/>
        <end position="272"/>
    </location>
</feature>
<name>A0A6N0JIV0_ACHDE</name>
<dbReference type="PROSITE" id="PS50005">
    <property type="entry name" value="TPR"/>
    <property type="match status" value="1"/>
</dbReference>
<dbReference type="InterPro" id="IPR019734">
    <property type="entry name" value="TPR_rpt"/>
</dbReference>
<feature type="region of interest" description="Disordered" evidence="2">
    <location>
        <begin position="262"/>
        <end position="295"/>
    </location>
</feature>
<dbReference type="InterPro" id="IPR011990">
    <property type="entry name" value="TPR-like_helical_dom_sf"/>
</dbReference>
<feature type="repeat" description="TPR" evidence="1">
    <location>
        <begin position="521"/>
        <end position="554"/>
    </location>
</feature>
<organism evidence="4 5">
    <name type="scientific">Achromobacter denitrificans</name>
    <name type="common">Alcaligenes denitrificans</name>
    <dbReference type="NCBI Taxonomy" id="32002"/>
    <lineage>
        <taxon>Bacteria</taxon>
        <taxon>Pseudomonadati</taxon>
        <taxon>Pseudomonadota</taxon>
        <taxon>Betaproteobacteria</taxon>
        <taxon>Burkholderiales</taxon>
        <taxon>Alcaligenaceae</taxon>
        <taxon>Achromobacter</taxon>
    </lineage>
</organism>
<evidence type="ECO:0000256" key="2">
    <source>
        <dbReference type="SAM" id="MobiDB-lite"/>
    </source>
</evidence>
<protein>
    <submittedName>
        <fullName evidence="4">Tetratricopeptide repeat protein</fullName>
    </submittedName>
</protein>
<feature type="domain" description="Bacterial transcriptional activator" evidence="3">
    <location>
        <begin position="117"/>
        <end position="257"/>
    </location>
</feature>